<feature type="region of interest" description="Disordered" evidence="1">
    <location>
        <begin position="978"/>
        <end position="1035"/>
    </location>
</feature>
<dbReference type="GO" id="GO:0005829">
    <property type="term" value="C:cytosol"/>
    <property type="evidence" value="ECO:0007669"/>
    <property type="project" value="TreeGrafter"/>
</dbReference>
<proteinExistence type="predicted"/>
<dbReference type="InterPro" id="IPR036047">
    <property type="entry name" value="F-box-like_dom_sf"/>
</dbReference>
<feature type="compositionally biased region" description="Basic and acidic residues" evidence="1">
    <location>
        <begin position="1157"/>
        <end position="1166"/>
    </location>
</feature>
<evidence type="ECO:0000313" key="3">
    <source>
        <dbReference type="EMBL" id="KXJ92479.1"/>
    </source>
</evidence>
<dbReference type="InterPro" id="IPR015943">
    <property type="entry name" value="WD40/YVTN_repeat-like_dom_sf"/>
</dbReference>
<feature type="region of interest" description="Disordered" evidence="1">
    <location>
        <begin position="538"/>
        <end position="562"/>
    </location>
</feature>
<reference evidence="4" key="1">
    <citation type="submission" date="2016-02" db="EMBL/GenBank/DDBJ databases">
        <title>Draft genome sequence of Microdochium bolleyi, a fungal endophyte of beachgrass.</title>
        <authorList>
            <consortium name="DOE Joint Genome Institute"/>
            <person name="David A.S."/>
            <person name="May G."/>
            <person name="Haridas S."/>
            <person name="Lim J."/>
            <person name="Wang M."/>
            <person name="Labutti K."/>
            <person name="Lipzen A."/>
            <person name="Barry K."/>
            <person name="Grigoriev I.V."/>
        </authorList>
    </citation>
    <scope>NUCLEOTIDE SEQUENCE [LARGE SCALE GENOMIC DNA]</scope>
    <source>
        <strain evidence="4">J235TASD1</strain>
    </source>
</reference>
<name>A0A136J5V4_9PEZI</name>
<sequence>MQHGLSEVSNDIQHTITSSTQTTVLQHGLRPSDAADHGHLDLRHQQQPAQGLGTRSRHVQVEPGIALVDDGVDAAALGDRLRRLSTAEDYSNQDRPKLPGQRIAEYENALTPSVAPPAPGFKVIKRSDSPLAGMLLSDFPNEILTHILSHLHPDSHASMALVSKRFYSLVTSPHAWRMAFQRFFPGQDAAGVELSSATKAWDETEDDLLRSEVRHFTRLTPQASWRSEYLSRTRLLRSLARGKPGAGIGTSSRSSVTTKKGSAVLTYNTRLPSMVTHIHGSFTSNGKKSPRVVHGTSDFCVGSASDPTNGKVEKWGLDDPFGFTQFNEVVPHLLPYGVGEGPAAVPNVMDVSHPYGIIGGEGFPGGRVHFRPSTEYRGKYLDHDPEISNAHSDIPKIPELSEGISSVWIAKSSSVPLSTSSMVGIMAGSTLGVVTAYALGYDATGPRYATGEISARWVLSPGVPIIGLKVDDEYTLKRRSSRRVWAVALNALGEVFYLNQPPLPPANKAKTDDSTKLAWLAGRTTYWHLIEETRREARPDEMGKNAVRGTYSPRSPSNDLGLTKDQMAAEAREIERFLRYKPAHFRKVCYGWDMRRRLEVDFASDNGTGTGESIMVVCCGLDDGEEPRISRYCRAATSQAPPRREPFQAAMDEAAPSIAPEMSIFGGQTPGAVPFKSKATKPLEKAESITELIPHPSLVLDDWQVTFFTAKNLANEAITTSAMDNSSVAVATMSEDSSRELSTPSSVPATPSGQSTSDVPGRRARLVALGTNTGRVLIWNMRQGFASAGISPLRVIQTESPEISALALTSLYVVHGGNDGLVQAWDPLASTLEPVRTLNSRSVARLPRQTMVHIPALRQSLYYSVGAIFLDPDSTILQGIVSFGTFVRYWSYSSSSQTSRRKRRVRHSDINGRVTGRRHGGGVKGYIAAETEELRDEQEMNAREHARLKARFGVGLADLTEEEALQYAEMVSQESLLAEEQRRASASDTGSTADFDTTSTTGSFDTLTPEPSITGRNANVAGSSKDVPPPNAGEDDYELQIQTALRLSLLESSMSDSAHSPPEQSPGGFEYSIVYKDRKGKSPAWPRATPPESHTPVLGSAYWATAASPRNQSLSSSPPARTANTAEDEDEELQRVLALSLAEEESRQASIAAAIADPHHQEKDFPSLEGSAPWKGKGRARW</sequence>
<dbReference type="Proteomes" id="UP000070501">
    <property type="component" value="Unassembled WGS sequence"/>
</dbReference>
<dbReference type="OrthoDB" id="2095648at2759"/>
<dbReference type="Gene3D" id="2.130.10.10">
    <property type="entry name" value="YVTN repeat-like/Quinoprotein amine dehydrogenase"/>
    <property type="match status" value="1"/>
</dbReference>
<dbReference type="PROSITE" id="PS50181">
    <property type="entry name" value="FBOX"/>
    <property type="match status" value="1"/>
</dbReference>
<dbReference type="Pfam" id="PF00646">
    <property type="entry name" value="F-box"/>
    <property type="match status" value="1"/>
</dbReference>
<feature type="compositionally biased region" description="Polar residues" evidence="1">
    <location>
        <begin position="1108"/>
        <end position="1125"/>
    </location>
</feature>
<dbReference type="GO" id="GO:0008540">
    <property type="term" value="C:proteasome regulatory particle, base subcomplex"/>
    <property type="evidence" value="ECO:0007669"/>
    <property type="project" value="TreeGrafter"/>
</dbReference>
<feature type="region of interest" description="Disordered" evidence="1">
    <location>
        <begin position="1108"/>
        <end position="1134"/>
    </location>
</feature>
<dbReference type="PROSITE" id="PS50330">
    <property type="entry name" value="UIM"/>
    <property type="match status" value="2"/>
</dbReference>
<dbReference type="Gene3D" id="1.20.1280.50">
    <property type="match status" value="1"/>
</dbReference>
<feature type="compositionally biased region" description="Low complexity" evidence="1">
    <location>
        <begin position="986"/>
        <end position="1006"/>
    </location>
</feature>
<dbReference type="InterPro" id="IPR027040">
    <property type="entry name" value="PSMD4"/>
</dbReference>
<keyword evidence="4" id="KW-1185">Reference proteome</keyword>
<gene>
    <name evidence="3" type="ORF">Micbo1qcDRAFT_162778</name>
</gene>
<evidence type="ECO:0000259" key="2">
    <source>
        <dbReference type="PROSITE" id="PS50181"/>
    </source>
</evidence>
<evidence type="ECO:0000256" key="1">
    <source>
        <dbReference type="SAM" id="MobiDB-lite"/>
    </source>
</evidence>
<dbReference type="InterPro" id="IPR001810">
    <property type="entry name" value="F-box_dom"/>
</dbReference>
<organism evidence="3 4">
    <name type="scientific">Microdochium bolleyi</name>
    <dbReference type="NCBI Taxonomy" id="196109"/>
    <lineage>
        <taxon>Eukaryota</taxon>
        <taxon>Fungi</taxon>
        <taxon>Dikarya</taxon>
        <taxon>Ascomycota</taxon>
        <taxon>Pezizomycotina</taxon>
        <taxon>Sordariomycetes</taxon>
        <taxon>Xylariomycetidae</taxon>
        <taxon>Xylariales</taxon>
        <taxon>Microdochiaceae</taxon>
        <taxon>Microdochium</taxon>
    </lineage>
</organism>
<feature type="region of interest" description="Disordered" evidence="1">
    <location>
        <begin position="729"/>
        <end position="762"/>
    </location>
</feature>
<dbReference type="InParanoid" id="A0A136J5V4"/>
<protein>
    <recommendedName>
        <fullName evidence="2">F-box domain-containing protein</fullName>
    </recommendedName>
</protein>
<accession>A0A136J5V4</accession>
<dbReference type="EMBL" id="KQ964249">
    <property type="protein sequence ID" value="KXJ92479.1"/>
    <property type="molecule type" value="Genomic_DNA"/>
</dbReference>
<dbReference type="CDD" id="cd09917">
    <property type="entry name" value="F-box_SF"/>
    <property type="match status" value="1"/>
</dbReference>
<dbReference type="STRING" id="196109.A0A136J5V4"/>
<feature type="region of interest" description="Disordered" evidence="1">
    <location>
        <begin position="1150"/>
        <end position="1182"/>
    </location>
</feature>
<dbReference type="InterPro" id="IPR003903">
    <property type="entry name" value="UIM_dom"/>
</dbReference>
<dbReference type="SUPFAM" id="SSF81383">
    <property type="entry name" value="F-box domain"/>
    <property type="match status" value="1"/>
</dbReference>
<dbReference type="GO" id="GO:0005634">
    <property type="term" value="C:nucleus"/>
    <property type="evidence" value="ECO:0007669"/>
    <property type="project" value="TreeGrafter"/>
</dbReference>
<dbReference type="SUPFAM" id="SSF50978">
    <property type="entry name" value="WD40 repeat-like"/>
    <property type="match status" value="1"/>
</dbReference>
<evidence type="ECO:0000313" key="4">
    <source>
        <dbReference type="Proteomes" id="UP000070501"/>
    </source>
</evidence>
<feature type="domain" description="F-box" evidence="2">
    <location>
        <begin position="133"/>
        <end position="179"/>
    </location>
</feature>
<dbReference type="GO" id="GO:0031593">
    <property type="term" value="F:polyubiquitin modification-dependent protein binding"/>
    <property type="evidence" value="ECO:0007669"/>
    <property type="project" value="TreeGrafter"/>
</dbReference>
<dbReference type="SMART" id="SM00256">
    <property type="entry name" value="FBOX"/>
    <property type="match status" value="1"/>
</dbReference>
<feature type="compositionally biased region" description="Polar residues" evidence="1">
    <location>
        <begin position="740"/>
        <end position="758"/>
    </location>
</feature>
<dbReference type="AlphaFoldDB" id="A0A136J5V4"/>
<dbReference type="GO" id="GO:0043161">
    <property type="term" value="P:proteasome-mediated ubiquitin-dependent protein catabolic process"/>
    <property type="evidence" value="ECO:0007669"/>
    <property type="project" value="TreeGrafter"/>
</dbReference>
<dbReference type="PANTHER" id="PTHR10223">
    <property type="entry name" value="26S PROTEASOME NON-ATPASE REGULATORY SUBUNIT 4"/>
    <property type="match status" value="1"/>
</dbReference>
<dbReference type="PANTHER" id="PTHR10223:SF2">
    <property type="entry name" value="F-BOX AND WD DOMAIN PROTEIN (AFU_ORTHOLOGUE AFUA_6G11400)"/>
    <property type="match status" value="1"/>
</dbReference>
<dbReference type="SMART" id="SM00726">
    <property type="entry name" value="UIM"/>
    <property type="match status" value="2"/>
</dbReference>
<feature type="compositionally biased region" description="Polar residues" evidence="1">
    <location>
        <begin position="1009"/>
        <end position="1022"/>
    </location>
</feature>
<dbReference type="InterPro" id="IPR036322">
    <property type="entry name" value="WD40_repeat_dom_sf"/>
</dbReference>